<dbReference type="OrthoDB" id="331195at2759"/>
<protein>
    <submittedName>
        <fullName evidence="2">Uncharacterized protein</fullName>
    </submittedName>
</protein>
<feature type="region of interest" description="Disordered" evidence="1">
    <location>
        <begin position="592"/>
        <end position="655"/>
    </location>
</feature>
<reference evidence="2 3" key="1">
    <citation type="submission" date="2014-02" db="EMBL/GenBank/DDBJ databases">
        <authorList>
            <person name="Sibley D."/>
            <person name="Venepally P."/>
            <person name="Karamycheva S."/>
            <person name="Hadjithomas M."/>
            <person name="Khan A."/>
            <person name="Brunk B."/>
            <person name="Roos D."/>
            <person name="Caler E."/>
            <person name="Lorenzi H."/>
        </authorList>
    </citation>
    <scope>NUCLEOTIDE SEQUENCE [LARGE SCALE GENOMIC DNA]</scope>
    <source>
        <strain evidence="2 3">GAB2-2007-GAL-DOM2</strain>
    </source>
</reference>
<name>A0A086K453_TOXGO</name>
<feature type="region of interest" description="Disordered" evidence="1">
    <location>
        <begin position="466"/>
        <end position="497"/>
    </location>
</feature>
<feature type="compositionally biased region" description="Basic and acidic residues" evidence="1">
    <location>
        <begin position="466"/>
        <end position="476"/>
    </location>
</feature>
<accession>A0A086K453</accession>
<feature type="compositionally biased region" description="Basic and acidic residues" evidence="1">
    <location>
        <begin position="566"/>
        <end position="581"/>
    </location>
</feature>
<evidence type="ECO:0000313" key="3">
    <source>
        <dbReference type="Proteomes" id="UP000028837"/>
    </source>
</evidence>
<feature type="compositionally biased region" description="Polar residues" evidence="1">
    <location>
        <begin position="639"/>
        <end position="655"/>
    </location>
</feature>
<feature type="region of interest" description="Disordered" evidence="1">
    <location>
        <begin position="753"/>
        <end position="803"/>
    </location>
</feature>
<feature type="region of interest" description="Disordered" evidence="1">
    <location>
        <begin position="419"/>
        <end position="442"/>
    </location>
</feature>
<evidence type="ECO:0000313" key="2">
    <source>
        <dbReference type="EMBL" id="KFG39171.1"/>
    </source>
</evidence>
<dbReference type="EMBL" id="AHZU02000871">
    <property type="protein sequence ID" value="KFG39171.1"/>
    <property type="molecule type" value="Genomic_DNA"/>
</dbReference>
<gene>
    <name evidence="2" type="ORF">TGDOM2_268680</name>
</gene>
<organism evidence="2 3">
    <name type="scientific">Toxoplasma gondii GAB2-2007-GAL-DOM2</name>
    <dbReference type="NCBI Taxonomy" id="1130820"/>
    <lineage>
        <taxon>Eukaryota</taxon>
        <taxon>Sar</taxon>
        <taxon>Alveolata</taxon>
        <taxon>Apicomplexa</taxon>
        <taxon>Conoidasida</taxon>
        <taxon>Coccidia</taxon>
        <taxon>Eucoccidiorida</taxon>
        <taxon>Eimeriorina</taxon>
        <taxon>Sarcocystidae</taxon>
        <taxon>Toxoplasma</taxon>
    </lineage>
</organism>
<feature type="compositionally biased region" description="Low complexity" evidence="1">
    <location>
        <begin position="245"/>
        <end position="272"/>
    </location>
</feature>
<evidence type="ECO:0000256" key="1">
    <source>
        <dbReference type="SAM" id="MobiDB-lite"/>
    </source>
</evidence>
<comment type="caution">
    <text evidence="2">The sequence shown here is derived from an EMBL/GenBank/DDBJ whole genome shotgun (WGS) entry which is preliminary data.</text>
</comment>
<feature type="compositionally biased region" description="Basic and acidic residues" evidence="1">
    <location>
        <begin position="419"/>
        <end position="431"/>
    </location>
</feature>
<feature type="compositionally biased region" description="Polar residues" evidence="1">
    <location>
        <begin position="609"/>
        <end position="620"/>
    </location>
</feature>
<feature type="compositionally biased region" description="Polar residues" evidence="1">
    <location>
        <begin position="227"/>
        <end position="244"/>
    </location>
</feature>
<dbReference type="VEuPathDB" id="ToxoDB:TGDOM2_268680"/>
<dbReference type="AlphaFoldDB" id="A0A086K453"/>
<dbReference type="Proteomes" id="UP000028837">
    <property type="component" value="Unassembled WGS sequence"/>
</dbReference>
<feature type="region of interest" description="Disordered" evidence="1">
    <location>
        <begin position="203"/>
        <end position="310"/>
    </location>
</feature>
<feature type="region of interest" description="Disordered" evidence="1">
    <location>
        <begin position="562"/>
        <end position="581"/>
    </location>
</feature>
<sequence length="888" mass="98277">MFTPSIQLLRVAGHIFKKFSFFPTAGCASSDQKVPYLVSSIFCNGYLIACTSTMQRHWTKLGDGRVRLASARRRARVCSRRRLQGSAPAEVVSALLNSATGRRHTCGNSGSDAYSPSEACGTGGDSASSCPEDAANVQSANCRSRSPPSMQQRLCISESPARNMSPKVGIISNSASEKFLSQHAGQWSPVRLDVSSCEAGVPYEGTQRQDRSRRHLSATRYAERLSKGSQGLASRMTQENALRTESSGSDESYNSESTSEASGVSWVDFSSSSEREMRSSQTVGWRRDINSPPATHGSHSICRRGGQPETFPLEASLAPPERQCKEVGFSQRLKHKSCHCASQSTDNGRTIRSRDLGNRADKCLKKIFVGSGASNQNEHNSDFCGSIGSDACDHSSFPEWRLSVNNECRWRNTREEAGEAAKDTMADDERQTVGCRRKNSASRENNIHVQASGCVGSHDIRSMHHRSFQDQLRDRNTAQQQDWEADSCGDSELSNYRHDLSLPQTPRRMASGSEANEYGLFEVSRHRERSSHSEVDFMEVNGSDRDELPQSREITEGEFAELPSMSRERPRCSRPPRPLETRRHFEGRNVNRKTAPTVAPSLRSVGQFGRNSSRNGQEQALSKKALLRGRKEESPCRLSVTSTSPSGSQGARSDGWSTYTGNQYFDESYCEVSCTRRDTASGKIRKESPMVSDWSNSTPPSSTVVTLDDVNASIDWIVNVGSNPKMIQKVQEIIAERLQTRGYRRQQETLRLDHHATSEIPSPNYFKANRTRSSARAAAPFGSGRPDQVEKSPNSSPRNGRVYGEKKVVTNDWASVHRLSWSSSDVPLLDPSCEAMLSVQLTVDRDMALQADQSKNTSLKYFRQKAKRQDVAPLYASTDFALGIDAAF</sequence>
<proteinExistence type="predicted"/>